<name>A0A5E4N1U8_9HEMI</name>
<dbReference type="AlphaFoldDB" id="A0A5E4N1U8"/>
<evidence type="ECO:0000256" key="1">
    <source>
        <dbReference type="SAM" id="MobiDB-lite"/>
    </source>
</evidence>
<feature type="region of interest" description="Disordered" evidence="1">
    <location>
        <begin position="30"/>
        <end position="122"/>
    </location>
</feature>
<keyword evidence="3" id="KW-1185">Reference proteome</keyword>
<dbReference type="EMBL" id="CABPRJ010001480">
    <property type="protein sequence ID" value="VVC38553.1"/>
    <property type="molecule type" value="Genomic_DNA"/>
</dbReference>
<evidence type="ECO:0000313" key="2">
    <source>
        <dbReference type="EMBL" id="VVC38553.1"/>
    </source>
</evidence>
<dbReference type="Proteomes" id="UP000325440">
    <property type="component" value="Unassembled WGS sequence"/>
</dbReference>
<accession>A0A5E4N1U8</accession>
<evidence type="ECO:0000313" key="3">
    <source>
        <dbReference type="Proteomes" id="UP000325440"/>
    </source>
</evidence>
<proteinExistence type="predicted"/>
<gene>
    <name evidence="2" type="ORF">CINCED_3A002428</name>
</gene>
<feature type="compositionally biased region" description="Polar residues" evidence="1">
    <location>
        <begin position="56"/>
        <end position="75"/>
    </location>
</feature>
<reference evidence="2 3" key="1">
    <citation type="submission" date="2019-08" db="EMBL/GenBank/DDBJ databases">
        <authorList>
            <person name="Alioto T."/>
            <person name="Alioto T."/>
            <person name="Gomez Garrido J."/>
        </authorList>
    </citation>
    <scope>NUCLEOTIDE SEQUENCE [LARGE SCALE GENOMIC DNA]</scope>
</reference>
<sequence length="122" mass="13854">MAGSSCKHSTSILTGNLFAYASDEIRRPAHDLSDKRVRQNGARVTEPPCRNIQRPYVQQQATRPGKRQSSPSSHASDGRPARIRRDRREYSRLSGRVNPHSSTPDVKLRVHSRPNLERKSRD</sequence>
<organism evidence="2 3">
    <name type="scientific">Cinara cedri</name>
    <dbReference type="NCBI Taxonomy" id="506608"/>
    <lineage>
        <taxon>Eukaryota</taxon>
        <taxon>Metazoa</taxon>
        <taxon>Ecdysozoa</taxon>
        <taxon>Arthropoda</taxon>
        <taxon>Hexapoda</taxon>
        <taxon>Insecta</taxon>
        <taxon>Pterygota</taxon>
        <taxon>Neoptera</taxon>
        <taxon>Paraneoptera</taxon>
        <taxon>Hemiptera</taxon>
        <taxon>Sternorrhyncha</taxon>
        <taxon>Aphidomorpha</taxon>
        <taxon>Aphidoidea</taxon>
        <taxon>Aphididae</taxon>
        <taxon>Lachninae</taxon>
        <taxon>Cinara</taxon>
    </lineage>
</organism>
<protein>
    <submittedName>
        <fullName evidence="2">Uncharacterized protein</fullName>
    </submittedName>
</protein>